<dbReference type="eggNOG" id="ENOG503052N">
    <property type="taxonomic scope" value="Bacteria"/>
</dbReference>
<evidence type="ECO:0000313" key="2">
    <source>
        <dbReference type="EMBL" id="MDG0846721.1"/>
    </source>
</evidence>
<keyword evidence="5" id="KW-1185">Reference proteome</keyword>
<feature type="transmembrane region" description="Helical" evidence="1">
    <location>
        <begin position="110"/>
        <end position="131"/>
    </location>
</feature>
<sequence>MLINIIINIAAVLIILGIDLYRQNFKQLKFSSILIALSVNGLINLFLVGEYDYIAFYTSAQLIIWTILQLYINRKVTVYVITDQKFIAIVLTIIMSTSLILTYSTSHDSFYMSIPYLAPAIFIIGAIMLFYSTFQPKEKEQLKFMNRIRRPIFVGQILIIASSSVMTLLTPYWYAFLIIHLLFISFLLWQNIFSSHK</sequence>
<dbReference type="Proteomes" id="UP001152422">
    <property type="component" value="Unassembled WGS sequence"/>
</dbReference>
<evidence type="ECO:0000313" key="5">
    <source>
        <dbReference type="Proteomes" id="UP001152422"/>
    </source>
</evidence>
<feature type="transmembrane region" description="Helical" evidence="1">
    <location>
        <begin position="54"/>
        <end position="73"/>
    </location>
</feature>
<dbReference type="GeneID" id="69846563"/>
<gene>
    <name evidence="3" type="ORF">ASS94_08535</name>
    <name evidence="2" type="ORF">M4L89_10850</name>
</gene>
<feature type="transmembrane region" description="Helical" evidence="1">
    <location>
        <begin position="6"/>
        <end position="21"/>
    </location>
</feature>
<dbReference type="EMBL" id="JAMBQA010000005">
    <property type="protein sequence ID" value="MDG0846721.1"/>
    <property type="molecule type" value="Genomic_DNA"/>
</dbReference>
<accession>A0A1B1G4S4</accession>
<evidence type="ECO:0000313" key="4">
    <source>
        <dbReference type="Proteomes" id="UP000095464"/>
    </source>
</evidence>
<feature type="transmembrane region" description="Helical" evidence="1">
    <location>
        <begin position="85"/>
        <end position="104"/>
    </location>
</feature>
<keyword evidence="1" id="KW-0472">Membrane</keyword>
<dbReference type="AlphaFoldDB" id="A0A1B1G4S4"/>
<evidence type="ECO:0000256" key="1">
    <source>
        <dbReference type="SAM" id="Phobius"/>
    </source>
</evidence>
<proteinExistence type="predicted"/>
<dbReference type="EMBL" id="LNPX01000036">
    <property type="protein sequence ID" value="OEK55639.1"/>
    <property type="molecule type" value="Genomic_DNA"/>
</dbReference>
<evidence type="ECO:0000313" key="3">
    <source>
        <dbReference type="EMBL" id="OEK55639.1"/>
    </source>
</evidence>
<keyword evidence="1" id="KW-0812">Transmembrane</keyword>
<comment type="caution">
    <text evidence="2">The sequence shown here is derived from an EMBL/GenBank/DDBJ whole genome shotgun (WGS) entry which is preliminary data.</text>
</comment>
<keyword evidence="1" id="KW-1133">Transmembrane helix</keyword>
<feature type="transmembrane region" description="Helical" evidence="1">
    <location>
        <begin position="152"/>
        <end position="169"/>
    </location>
</feature>
<dbReference type="RefSeq" id="WP_002508324.1">
    <property type="nucleotide sequence ID" value="NZ_CP013114.1"/>
</dbReference>
<dbReference type="OrthoDB" id="2409283at2"/>
<feature type="transmembrane region" description="Helical" evidence="1">
    <location>
        <begin position="175"/>
        <end position="193"/>
    </location>
</feature>
<dbReference type="KEGG" id="seqo:SE1039_05330"/>
<reference evidence="2" key="3">
    <citation type="submission" date="2022-05" db="EMBL/GenBank/DDBJ databases">
        <title>Comparative genomics of Staphylococcus equorum isolates.</title>
        <authorList>
            <person name="Luelf R.H."/>
        </authorList>
    </citation>
    <scope>NUCLEOTIDE SEQUENCE</scope>
    <source>
        <strain evidence="2">TMW 2.2497</strain>
    </source>
</reference>
<dbReference type="Proteomes" id="UP000095464">
    <property type="component" value="Unassembled WGS sequence"/>
</dbReference>
<name>A0A1B1G4S4_9STAP</name>
<feature type="transmembrane region" description="Helical" evidence="1">
    <location>
        <begin position="28"/>
        <end position="48"/>
    </location>
</feature>
<protein>
    <submittedName>
        <fullName evidence="2">Uncharacterized protein</fullName>
    </submittedName>
</protein>
<dbReference type="STRING" id="246432.SE1039_05330"/>
<reference evidence="4" key="1">
    <citation type="submission" date="2015-11" db="EMBL/GenBank/DDBJ databases">
        <title>Genomic diversity of Staphylococcus saprophyticus strains from urinary tract infections, animal surfaces, and fermented foods.</title>
        <authorList>
            <person name="Wolfe B.E."/>
        </authorList>
    </citation>
    <scope>NUCLEOTIDE SEQUENCE [LARGE SCALE GENOMIC DNA]</scope>
    <source>
        <strain evidence="4">738_7</strain>
    </source>
</reference>
<organism evidence="2 5">
    <name type="scientific">Staphylococcus equorum</name>
    <dbReference type="NCBI Taxonomy" id="246432"/>
    <lineage>
        <taxon>Bacteria</taxon>
        <taxon>Bacillati</taxon>
        <taxon>Bacillota</taxon>
        <taxon>Bacilli</taxon>
        <taxon>Bacillales</taxon>
        <taxon>Staphylococcaceae</taxon>
        <taxon>Staphylococcus</taxon>
    </lineage>
</organism>
<reference evidence="3" key="2">
    <citation type="submission" date="2015-11" db="EMBL/GenBank/DDBJ databases">
        <authorList>
            <person name="Wolfe B.E."/>
        </authorList>
    </citation>
    <scope>NUCLEOTIDE SEQUENCE</scope>
    <source>
        <strain evidence="3">738_7</strain>
    </source>
</reference>